<reference evidence="2" key="1">
    <citation type="journal article" date="2020" name="Stud. Mycol.">
        <title>101 Dothideomycetes genomes: a test case for predicting lifestyles and emergence of pathogens.</title>
        <authorList>
            <person name="Haridas S."/>
            <person name="Albert R."/>
            <person name="Binder M."/>
            <person name="Bloem J."/>
            <person name="Labutti K."/>
            <person name="Salamov A."/>
            <person name="Andreopoulos B."/>
            <person name="Baker S."/>
            <person name="Barry K."/>
            <person name="Bills G."/>
            <person name="Bluhm B."/>
            <person name="Cannon C."/>
            <person name="Castanera R."/>
            <person name="Culley D."/>
            <person name="Daum C."/>
            <person name="Ezra D."/>
            <person name="Gonzalez J."/>
            <person name="Henrissat B."/>
            <person name="Kuo A."/>
            <person name="Liang C."/>
            <person name="Lipzen A."/>
            <person name="Lutzoni F."/>
            <person name="Magnuson J."/>
            <person name="Mondo S."/>
            <person name="Nolan M."/>
            <person name="Ohm R."/>
            <person name="Pangilinan J."/>
            <person name="Park H.-J."/>
            <person name="Ramirez L."/>
            <person name="Alfaro M."/>
            <person name="Sun H."/>
            <person name="Tritt A."/>
            <person name="Yoshinaga Y."/>
            <person name="Zwiers L.-H."/>
            <person name="Turgeon B."/>
            <person name="Goodwin S."/>
            <person name="Spatafora J."/>
            <person name="Crous P."/>
            <person name="Grigoriev I."/>
        </authorList>
    </citation>
    <scope>NUCLEOTIDE SEQUENCE</scope>
    <source>
        <strain evidence="2">ATCC 36951</strain>
    </source>
</reference>
<protein>
    <recommendedName>
        <fullName evidence="4">WW domain-containing protein</fullName>
    </recommendedName>
</protein>
<feature type="region of interest" description="Disordered" evidence="1">
    <location>
        <begin position="1"/>
        <end position="64"/>
    </location>
</feature>
<evidence type="ECO:0000313" key="2">
    <source>
        <dbReference type="EMBL" id="KAF2170792.1"/>
    </source>
</evidence>
<feature type="compositionally biased region" description="Basic residues" evidence="1">
    <location>
        <begin position="260"/>
        <end position="272"/>
    </location>
</feature>
<feature type="region of interest" description="Disordered" evidence="1">
    <location>
        <begin position="202"/>
        <end position="272"/>
    </location>
</feature>
<evidence type="ECO:0000313" key="3">
    <source>
        <dbReference type="Proteomes" id="UP000799537"/>
    </source>
</evidence>
<feature type="compositionally biased region" description="Basic and acidic residues" evidence="1">
    <location>
        <begin position="1"/>
        <end position="10"/>
    </location>
</feature>
<dbReference type="AlphaFoldDB" id="A0A6A6CY36"/>
<proteinExistence type="predicted"/>
<sequence length="272" mass="30018">MASEEPEFKIKGAASNKSSSPPASISDTANDQRDDANVKTPVSQAEEGNPAASKGKVKKTEPDEQDLKGKYLMYKCTSVDESGAKYSYFVHKDTQVSTWAEPDEPYWLFDANTQDADVAAGLQEPARAKAKAKGIKVPDDYYGYIPAVHGTYDANAHYAKWHEQKRAEEAAQASQADATSPGGTASYESTMALNRFTGHAQRAGLGPERHSDSAKAGRQMNAFFDPEAAANAHDGRSLKEERKNQVPSKRQIQEYNRANREKKVRKLREKWT</sequence>
<accession>A0A6A6CY36</accession>
<feature type="compositionally biased region" description="Low complexity" evidence="1">
    <location>
        <begin position="13"/>
        <end position="26"/>
    </location>
</feature>
<feature type="region of interest" description="Disordered" evidence="1">
    <location>
        <begin position="163"/>
        <end position="186"/>
    </location>
</feature>
<dbReference type="Proteomes" id="UP000799537">
    <property type="component" value="Unassembled WGS sequence"/>
</dbReference>
<name>A0A6A6CY36_ZASCE</name>
<dbReference type="GeneID" id="54557910"/>
<keyword evidence="3" id="KW-1185">Reference proteome</keyword>
<evidence type="ECO:0000256" key="1">
    <source>
        <dbReference type="SAM" id="MobiDB-lite"/>
    </source>
</evidence>
<feature type="compositionally biased region" description="Basic and acidic residues" evidence="1">
    <location>
        <begin position="233"/>
        <end position="244"/>
    </location>
</feature>
<organism evidence="2 3">
    <name type="scientific">Zasmidium cellare ATCC 36951</name>
    <dbReference type="NCBI Taxonomy" id="1080233"/>
    <lineage>
        <taxon>Eukaryota</taxon>
        <taxon>Fungi</taxon>
        <taxon>Dikarya</taxon>
        <taxon>Ascomycota</taxon>
        <taxon>Pezizomycotina</taxon>
        <taxon>Dothideomycetes</taxon>
        <taxon>Dothideomycetidae</taxon>
        <taxon>Mycosphaerellales</taxon>
        <taxon>Mycosphaerellaceae</taxon>
        <taxon>Zasmidium</taxon>
    </lineage>
</organism>
<dbReference type="OrthoDB" id="2444812at2759"/>
<dbReference type="EMBL" id="ML993584">
    <property type="protein sequence ID" value="KAF2170792.1"/>
    <property type="molecule type" value="Genomic_DNA"/>
</dbReference>
<dbReference type="RefSeq" id="XP_033671681.1">
    <property type="nucleotide sequence ID" value="XM_033804638.1"/>
</dbReference>
<evidence type="ECO:0008006" key="4">
    <source>
        <dbReference type="Google" id="ProtNLM"/>
    </source>
</evidence>
<gene>
    <name evidence="2" type="ORF">M409DRAFT_18766</name>
</gene>
<feature type="compositionally biased region" description="Polar residues" evidence="1">
    <location>
        <begin position="245"/>
        <end position="256"/>
    </location>
</feature>